<evidence type="ECO:0000313" key="1">
    <source>
        <dbReference type="EMBL" id="QAX81606.1"/>
    </source>
</evidence>
<accession>A0ABX5R8H3</accession>
<protein>
    <submittedName>
        <fullName evidence="1">Uncharacterized protein</fullName>
    </submittedName>
</protein>
<proteinExistence type="predicted"/>
<organism evidence="1 2">
    <name type="scientific">Candidatus Pseudomonas adelgestsugas</name>
    <dbReference type="NCBI Taxonomy" id="1302376"/>
    <lineage>
        <taxon>Bacteria</taxon>
        <taxon>Pseudomonadati</taxon>
        <taxon>Pseudomonadota</taxon>
        <taxon>Gammaproteobacteria</taxon>
        <taxon>Pseudomonadales</taxon>
        <taxon>Pseudomonadaceae</taxon>
        <taxon>Pseudomonas</taxon>
    </lineage>
</organism>
<dbReference type="EMBL" id="CP026512">
    <property type="protein sequence ID" value="QAX81606.1"/>
    <property type="molecule type" value="Genomic_DNA"/>
</dbReference>
<sequence length="42" mass="4629">MTFVNKGGGINGEQVKTVTSEYAYKLKHHVAVGDRFTDNDSN</sequence>
<evidence type="ECO:0000313" key="2">
    <source>
        <dbReference type="Proteomes" id="UP000288953"/>
    </source>
</evidence>
<name>A0ABX5R8H3_9PSED</name>
<keyword evidence="2" id="KW-1185">Reference proteome</keyword>
<reference evidence="1 2" key="1">
    <citation type="journal article" date="2018" name="Genome Biol. Evol.">
        <title>Partnering With a Pest: Genomes of Hemlock Woolly Adelgid Symbionts Reveal Atypical Nutritional Provisioning Patterns in Dual-Obligate Bacteria.</title>
        <authorList>
            <person name="Weglarz K.M."/>
            <person name="Havill N.P."/>
            <person name="Burke G.R."/>
            <person name="von Dohlen C.D."/>
        </authorList>
    </citation>
    <scope>NUCLEOTIDE SEQUENCE [LARGE SCALE GENOMIC DNA]</scope>
    <source>
        <strain evidence="1 2">HWA_ENA</strain>
    </source>
</reference>
<dbReference type="Proteomes" id="UP000288953">
    <property type="component" value="Chromosome"/>
</dbReference>
<gene>
    <name evidence="1" type="ORF">C3B55_00244</name>
</gene>